<organism evidence="4 5">
    <name type="scientific">Silurus meridionalis</name>
    <name type="common">Southern catfish</name>
    <name type="synonym">Silurus soldatovi meridionalis</name>
    <dbReference type="NCBI Taxonomy" id="175797"/>
    <lineage>
        <taxon>Eukaryota</taxon>
        <taxon>Metazoa</taxon>
        <taxon>Chordata</taxon>
        <taxon>Craniata</taxon>
        <taxon>Vertebrata</taxon>
        <taxon>Euteleostomi</taxon>
        <taxon>Actinopterygii</taxon>
        <taxon>Neopterygii</taxon>
        <taxon>Teleostei</taxon>
        <taxon>Ostariophysi</taxon>
        <taxon>Siluriformes</taxon>
        <taxon>Siluridae</taxon>
        <taxon>Silurus</taxon>
    </lineage>
</organism>
<dbReference type="InterPro" id="IPR054521">
    <property type="entry name" value="HRI2_3H"/>
</dbReference>
<evidence type="ECO:0000313" key="5">
    <source>
        <dbReference type="Proteomes" id="UP000606274"/>
    </source>
</evidence>
<keyword evidence="2" id="KW-0418">Kinase</keyword>
<keyword evidence="5" id="KW-1185">Reference proteome</keyword>
<evidence type="ECO:0000256" key="1">
    <source>
        <dbReference type="ARBA" id="ARBA00012513"/>
    </source>
</evidence>
<protein>
    <recommendedName>
        <fullName evidence="1">non-specific serine/threonine protein kinase</fullName>
        <ecNumber evidence="1">2.7.11.1</ecNumber>
    </recommendedName>
</protein>
<sequence length="120" mass="13593">MAEEEGSSNKACKVRAKPKDLLLHTHLRDWDSAWNTQSGGLFKFTQEDENVQFDMIGQRLSTMNLLSLLAISDEFSTVRLQHSWAFAKLPHAASSSLFSHDQMYLNGDAQNPVQRFLPVI</sequence>
<dbReference type="Pfam" id="PF22949">
    <property type="entry name" value="HRI2_3H"/>
    <property type="match status" value="1"/>
</dbReference>
<feature type="domain" description="Heme-regulated eIF-2-alpha kinase helical" evidence="3">
    <location>
        <begin position="47"/>
        <end position="101"/>
    </location>
</feature>
<dbReference type="GO" id="GO:0004674">
    <property type="term" value="F:protein serine/threonine kinase activity"/>
    <property type="evidence" value="ECO:0007669"/>
    <property type="project" value="UniProtKB-KW"/>
</dbReference>
<dbReference type="AlphaFoldDB" id="A0A8T0BIH2"/>
<keyword evidence="2" id="KW-0808">Transferase</keyword>
<evidence type="ECO:0000259" key="3">
    <source>
        <dbReference type="Pfam" id="PF22949"/>
    </source>
</evidence>
<dbReference type="GO" id="GO:0006950">
    <property type="term" value="P:response to stress"/>
    <property type="evidence" value="ECO:0007669"/>
    <property type="project" value="UniProtKB-ARBA"/>
</dbReference>
<evidence type="ECO:0000313" key="4">
    <source>
        <dbReference type="EMBL" id="KAF7705220.1"/>
    </source>
</evidence>
<name>A0A8T0BIH2_SILME</name>
<dbReference type="EMBL" id="JABFDY010000007">
    <property type="protein sequence ID" value="KAF7705220.1"/>
    <property type="molecule type" value="Genomic_DNA"/>
</dbReference>
<gene>
    <name evidence="4" type="ORF">HF521_020506</name>
</gene>
<accession>A0A8T0BIH2</accession>
<evidence type="ECO:0000256" key="2">
    <source>
        <dbReference type="ARBA" id="ARBA00022527"/>
    </source>
</evidence>
<dbReference type="Proteomes" id="UP000606274">
    <property type="component" value="Unassembled WGS sequence"/>
</dbReference>
<reference evidence="4" key="1">
    <citation type="submission" date="2020-08" db="EMBL/GenBank/DDBJ databases">
        <title>Chromosome-level assembly of Southern catfish (Silurus meridionalis) provides insights into visual adaptation to the nocturnal and benthic lifestyles.</title>
        <authorList>
            <person name="Zhang Y."/>
            <person name="Wang D."/>
            <person name="Peng Z."/>
        </authorList>
    </citation>
    <scope>NUCLEOTIDE SEQUENCE</scope>
    <source>
        <strain evidence="4">SWU-2019-XX</strain>
        <tissue evidence="4">Muscle</tissue>
    </source>
</reference>
<comment type="caution">
    <text evidence="4">The sequence shown here is derived from an EMBL/GenBank/DDBJ whole genome shotgun (WGS) entry which is preliminary data.</text>
</comment>
<proteinExistence type="predicted"/>
<keyword evidence="2" id="KW-0723">Serine/threonine-protein kinase</keyword>
<dbReference type="EC" id="2.7.11.1" evidence="1"/>